<comment type="pathway">
    <text evidence="2">Lipid metabolism; fatty acid beta-oxidation.</text>
</comment>
<keyword evidence="9" id="KW-0576">Peroxisome</keyword>
<dbReference type="Gene3D" id="3.90.226.10">
    <property type="entry name" value="2-enoyl-CoA Hydratase, Chain A, domain 1"/>
    <property type="match status" value="1"/>
</dbReference>
<evidence type="ECO:0000256" key="8">
    <source>
        <dbReference type="ARBA" id="ARBA00023098"/>
    </source>
</evidence>
<organism evidence="16 17">
    <name type="scientific">Albidovulum sediminis</name>
    <dbReference type="NCBI Taxonomy" id="3066345"/>
    <lineage>
        <taxon>Bacteria</taxon>
        <taxon>Pseudomonadati</taxon>
        <taxon>Pseudomonadota</taxon>
        <taxon>Alphaproteobacteria</taxon>
        <taxon>Rhodobacterales</taxon>
        <taxon>Paracoccaceae</taxon>
        <taxon>Albidovulum</taxon>
    </lineage>
</organism>
<name>A0ABT2NRK5_9RHOB</name>
<dbReference type="Gene3D" id="1.10.1040.50">
    <property type="match status" value="1"/>
</dbReference>
<keyword evidence="17" id="KW-1185">Reference proteome</keyword>
<evidence type="ECO:0000259" key="15">
    <source>
        <dbReference type="Pfam" id="PF02737"/>
    </source>
</evidence>
<dbReference type="InterPro" id="IPR006176">
    <property type="entry name" value="3-OHacyl-CoA_DH_NAD-bd"/>
</dbReference>
<evidence type="ECO:0000256" key="7">
    <source>
        <dbReference type="ARBA" id="ARBA00023027"/>
    </source>
</evidence>
<dbReference type="RefSeq" id="WP_261496571.1">
    <property type="nucleotide sequence ID" value="NZ_JAOCQF010000002.1"/>
</dbReference>
<dbReference type="Pfam" id="PF00725">
    <property type="entry name" value="3HCDH"/>
    <property type="match status" value="2"/>
</dbReference>
<keyword evidence="4" id="KW-0276">Fatty acid metabolism</keyword>
<keyword evidence="12" id="KW-0511">Multifunctional enzyme</keyword>
<evidence type="ECO:0000256" key="2">
    <source>
        <dbReference type="ARBA" id="ARBA00005005"/>
    </source>
</evidence>
<dbReference type="SUPFAM" id="SSF52096">
    <property type="entry name" value="ClpP/crotonase"/>
    <property type="match status" value="1"/>
</dbReference>
<keyword evidence="10" id="KW-0413">Isomerase</keyword>
<dbReference type="CDD" id="cd06558">
    <property type="entry name" value="crotonase-like"/>
    <property type="match status" value="1"/>
</dbReference>
<evidence type="ECO:0000256" key="10">
    <source>
        <dbReference type="ARBA" id="ARBA00023235"/>
    </source>
</evidence>
<evidence type="ECO:0000256" key="12">
    <source>
        <dbReference type="ARBA" id="ARBA00023268"/>
    </source>
</evidence>
<evidence type="ECO:0000313" key="16">
    <source>
        <dbReference type="EMBL" id="MCT8330718.1"/>
    </source>
</evidence>
<dbReference type="InterPro" id="IPR029045">
    <property type="entry name" value="ClpP/crotonase-like_dom_sf"/>
</dbReference>
<dbReference type="PANTHER" id="PTHR23309:SF49">
    <property type="entry name" value="PEROXISOMAL BIFUNCTIONAL ENZYME"/>
    <property type="match status" value="1"/>
</dbReference>
<evidence type="ECO:0000256" key="5">
    <source>
        <dbReference type="ARBA" id="ARBA00022963"/>
    </source>
</evidence>
<comment type="subcellular location">
    <subcellularLocation>
        <location evidence="1">Peroxisome</location>
    </subcellularLocation>
</comment>
<dbReference type="PANTHER" id="PTHR23309">
    <property type="entry name" value="3-HYDROXYACYL-COA DEHYROGENASE"/>
    <property type="match status" value="1"/>
</dbReference>
<gene>
    <name evidence="16" type="ORF">N5I32_14425</name>
</gene>
<evidence type="ECO:0000313" key="17">
    <source>
        <dbReference type="Proteomes" id="UP001205601"/>
    </source>
</evidence>
<dbReference type="InterPro" id="IPR006108">
    <property type="entry name" value="3HC_DH_C"/>
</dbReference>
<keyword evidence="5" id="KW-0442">Lipid degradation</keyword>
<evidence type="ECO:0000256" key="4">
    <source>
        <dbReference type="ARBA" id="ARBA00022832"/>
    </source>
</evidence>
<evidence type="ECO:0000256" key="6">
    <source>
        <dbReference type="ARBA" id="ARBA00023002"/>
    </source>
</evidence>
<dbReference type="InterPro" id="IPR036291">
    <property type="entry name" value="NAD(P)-bd_dom_sf"/>
</dbReference>
<dbReference type="InterPro" id="IPR001753">
    <property type="entry name" value="Enoyl-CoA_hydra/iso"/>
</dbReference>
<dbReference type="Proteomes" id="UP001205601">
    <property type="component" value="Unassembled WGS sequence"/>
</dbReference>
<evidence type="ECO:0000256" key="13">
    <source>
        <dbReference type="ARBA" id="ARBA00049556"/>
    </source>
</evidence>
<keyword evidence="8" id="KW-0443">Lipid metabolism</keyword>
<sequence length="692" mass="72186">MTERVIAATSGGIATLLIANPPVNALSREVRADLLAAIEAAEADPAVMAIVLAADGRTWSTGIDLRDHDRPQEAPTLADLCDGVAGCLKPVVAALSGAVLGGGLELALAARARVAAPDTRLGLPEVAFGLSPGGGATQRLPRLVGAGAALTMLLSGQAVTAERAAALGLVDAVADNPLAGALARARDLALGMAPAGRPTPTDGVQEGRAFLAAIDAARSIPRAPEPSAPGRIIDCVEASLLLPAHEGFAYERVVYEELRASAVSAALRHVLRAERRLPIHPDLAGIEIVPRRTVAVAGEGALAADLACDLLGRGLRVTLFDADTEVLTRTIGLVALAYEREEAQGRRTATARREEWTRLDGATEARDLDGIDIILDLSELAGRNARTRMADFGRVAAEGAILATAATGPDLDAAISVSGRPRAVVGLRPAGPASDRLFELAASPITDREILAATLALLRGAGRRVVRTGLTDGSLGERLTGALRFAADRLLEEGATPYAIDAAMMADGWSVGPYAALDRQGLIADLEWRARLETEDEHPLGNAGIGLALLELGRGGISTGAGYYRYDATGVGRPDPDVLAVLVQQRGEAARPLPEATIRARLMAALANEGARLIVEGAARRPSDIDLVMIAGHGLPRWGGGPMQVADRAGLLSVRNQLRTLAQGGDERFWRPAPIWDEMIRIGKRFDDLNGA</sequence>
<comment type="subunit">
    <text evidence="3">Monomer.</text>
</comment>
<keyword evidence="11" id="KW-0456">Lyase</keyword>
<protein>
    <submittedName>
        <fullName evidence="16">Enoyl-CoA hydratase-related protein</fullName>
    </submittedName>
</protein>
<evidence type="ECO:0000256" key="9">
    <source>
        <dbReference type="ARBA" id="ARBA00023140"/>
    </source>
</evidence>
<reference evidence="17" key="1">
    <citation type="submission" date="2023-07" db="EMBL/GenBank/DDBJ databases">
        <title>Defluviimonas sediminis sp. nov., isolated from mangrove sediment.</title>
        <authorList>
            <person name="Liu L."/>
            <person name="Li J."/>
            <person name="Huang Y."/>
            <person name="Pan J."/>
            <person name="Li M."/>
        </authorList>
    </citation>
    <scope>NUCLEOTIDE SEQUENCE [LARGE SCALE GENOMIC DNA]</scope>
    <source>
        <strain evidence="17">FT324</strain>
    </source>
</reference>
<keyword evidence="6" id="KW-0560">Oxidoreductase</keyword>
<feature type="domain" description="3-hydroxyacyl-CoA dehydrogenase C-terminal" evidence="14">
    <location>
        <begin position="477"/>
        <end position="566"/>
    </location>
</feature>
<dbReference type="SUPFAM" id="SSF48179">
    <property type="entry name" value="6-phosphogluconate dehydrogenase C-terminal domain-like"/>
    <property type="match status" value="2"/>
</dbReference>
<comment type="catalytic activity">
    <reaction evidence="13">
        <text>a (3S)-3-hydroxyacyl-CoA + NAD(+) = a 3-oxoacyl-CoA + NADH + H(+)</text>
        <dbReference type="Rhea" id="RHEA:22432"/>
        <dbReference type="ChEBI" id="CHEBI:15378"/>
        <dbReference type="ChEBI" id="CHEBI:57318"/>
        <dbReference type="ChEBI" id="CHEBI:57540"/>
        <dbReference type="ChEBI" id="CHEBI:57945"/>
        <dbReference type="ChEBI" id="CHEBI:90726"/>
        <dbReference type="EC" id="1.1.1.35"/>
    </reaction>
</comment>
<dbReference type="EMBL" id="JAOCQF010000002">
    <property type="protein sequence ID" value="MCT8330718.1"/>
    <property type="molecule type" value="Genomic_DNA"/>
</dbReference>
<accession>A0ABT2NRK5</accession>
<dbReference type="InterPro" id="IPR008927">
    <property type="entry name" value="6-PGluconate_DH-like_C_sf"/>
</dbReference>
<proteinExistence type="predicted"/>
<evidence type="ECO:0000259" key="14">
    <source>
        <dbReference type="Pfam" id="PF00725"/>
    </source>
</evidence>
<dbReference type="Pfam" id="PF02737">
    <property type="entry name" value="3HCDH_N"/>
    <property type="match status" value="1"/>
</dbReference>
<feature type="domain" description="3-hydroxyacyl-CoA dehydrogenase C-terminal" evidence="14">
    <location>
        <begin position="600"/>
        <end position="684"/>
    </location>
</feature>
<feature type="domain" description="3-hydroxyacyl-CoA dehydrogenase NAD binding" evidence="15">
    <location>
        <begin position="293"/>
        <end position="468"/>
    </location>
</feature>
<evidence type="ECO:0000256" key="3">
    <source>
        <dbReference type="ARBA" id="ARBA00011245"/>
    </source>
</evidence>
<evidence type="ECO:0000256" key="11">
    <source>
        <dbReference type="ARBA" id="ARBA00023239"/>
    </source>
</evidence>
<dbReference type="SUPFAM" id="SSF51735">
    <property type="entry name" value="NAD(P)-binding Rossmann-fold domains"/>
    <property type="match status" value="1"/>
</dbReference>
<dbReference type="Pfam" id="PF00378">
    <property type="entry name" value="ECH_1"/>
    <property type="match status" value="1"/>
</dbReference>
<dbReference type="Gene3D" id="3.40.50.720">
    <property type="entry name" value="NAD(P)-binding Rossmann-like Domain"/>
    <property type="match status" value="1"/>
</dbReference>
<keyword evidence="7" id="KW-0520">NAD</keyword>
<comment type="caution">
    <text evidence="16">The sequence shown here is derived from an EMBL/GenBank/DDBJ whole genome shotgun (WGS) entry which is preliminary data.</text>
</comment>
<evidence type="ECO:0000256" key="1">
    <source>
        <dbReference type="ARBA" id="ARBA00004275"/>
    </source>
</evidence>